<proteinExistence type="predicted"/>
<comment type="caution">
    <text evidence="2">The sequence shown here is derived from an EMBL/GenBank/DDBJ whole genome shotgun (WGS) entry which is preliminary data.</text>
</comment>
<reference evidence="3" key="1">
    <citation type="submission" date="2020-09" db="EMBL/GenBank/DDBJ databases">
        <title>Whole genome shotgun sequence of Streptomyces cinnamonensis NBRC 15873.</title>
        <authorList>
            <person name="Komaki H."/>
            <person name="Tamura T."/>
        </authorList>
    </citation>
    <scope>NUCLEOTIDE SEQUENCE [LARGE SCALE GENOMIC DNA]</scope>
    <source>
        <strain evidence="3">NBRC 15873</strain>
    </source>
</reference>
<evidence type="ECO:0000313" key="2">
    <source>
        <dbReference type="EMBL" id="GHI15606.1"/>
    </source>
</evidence>
<evidence type="ECO:0000313" key="3">
    <source>
        <dbReference type="Proteomes" id="UP000660554"/>
    </source>
</evidence>
<dbReference type="Proteomes" id="UP000660554">
    <property type="component" value="Unassembled WGS sequence"/>
</dbReference>
<name>A0ABQ3NS60_STRVG</name>
<keyword evidence="1" id="KW-0732">Signal</keyword>
<keyword evidence="3" id="KW-1185">Reference proteome</keyword>
<evidence type="ECO:0000256" key="1">
    <source>
        <dbReference type="SAM" id="SignalP"/>
    </source>
</evidence>
<feature type="signal peptide" evidence="1">
    <location>
        <begin position="1"/>
        <end position="30"/>
    </location>
</feature>
<organism evidence="2 3">
    <name type="scientific">Streptomyces virginiae</name>
    <name type="common">Streptomyces cinnamonensis</name>
    <dbReference type="NCBI Taxonomy" id="1961"/>
    <lineage>
        <taxon>Bacteria</taxon>
        <taxon>Bacillati</taxon>
        <taxon>Actinomycetota</taxon>
        <taxon>Actinomycetes</taxon>
        <taxon>Kitasatosporales</taxon>
        <taxon>Streptomycetaceae</taxon>
        <taxon>Streptomyces</taxon>
    </lineage>
</organism>
<evidence type="ECO:0008006" key="4">
    <source>
        <dbReference type="Google" id="ProtNLM"/>
    </source>
</evidence>
<feature type="chain" id="PRO_5045559200" description="Secreted protein" evidence="1">
    <location>
        <begin position="31"/>
        <end position="130"/>
    </location>
</feature>
<protein>
    <recommendedName>
        <fullName evidence="4">Secreted protein</fullName>
    </recommendedName>
</protein>
<accession>A0ABQ3NS60</accession>
<dbReference type="EMBL" id="BNDV01000010">
    <property type="protein sequence ID" value="GHI15606.1"/>
    <property type="molecule type" value="Genomic_DNA"/>
</dbReference>
<gene>
    <name evidence="2" type="ORF">Scinn_50690</name>
</gene>
<sequence length="130" mass="13327">MGMNSMRTNGRLAGRALATLALGLSAVAIAAAPAPAATGGENTALSCTPWREWRGEGGGSGEICDGARATGTIYDAKADGRCPFIKFYYAGGGHKSSVSVGPAGTSKWIEVFADNGKYFNGSASVEWRSC</sequence>